<dbReference type="Gene3D" id="1.10.1200.10">
    <property type="entry name" value="ACP-like"/>
    <property type="match status" value="1"/>
</dbReference>
<dbReference type="InterPro" id="IPR010071">
    <property type="entry name" value="AA_adenyl_dom"/>
</dbReference>
<dbReference type="InterPro" id="IPR025110">
    <property type="entry name" value="AMP-bd_C"/>
</dbReference>
<evidence type="ECO:0000256" key="2">
    <source>
        <dbReference type="ARBA" id="ARBA00022450"/>
    </source>
</evidence>
<sequence>MQDDTKQAFHSQTTMASSEAQAGDCEISFQQMGVWLHGQLAGSDLYNLVYHRIYDEMLDERAARRAIEAIVSRHATLRCVFRIEHGRVLQKTLDAVHVPWVSTRFESRDPAAQEAHVASRVDAENRSPFDLSVGPLLRVEYIALGDERCALILSVHHICFDAWSIGIFEDEFKALYDAEVSGASADLPQIDGDYLDYCRQQHQRLQGADFREQVDYWRQRLSDLPPLHGLPLDAPRPARRGHRGGLYSAGLGASLSRRFADLAAASGVSLFMAIHAAFATLIARHSNRSDVVIGVPFANRFDLRGDGIERDRVIGMFADPLVIRVDCPASSSFSGLLDEVRTASIEAYENSDVPFSLLIKELRVARDDRASPLFQIMLNMAEDGDNQGSTSGFRLSLTDQAKYDLNLFVSNDDGEIRFHFTYDADLFTEETVSTYHRHLVRLIDSAVADPACNIYMLPMFDEAEHSRLIAHSTGPSPDDAGFQLISAFDAQAVRSPSRIALVDQAASLDYGTLSARVDRIASALLRTVPRDTGQQPIVAFHVPRGNDTVALMLGIAKAGMAFLCLDTQAPTARNRTIIEDACPSLLVCADAGEWSDFRQCRIIEMDSLLAAPSDLPVMALPVPRPDDMMYIVYTSGSTGMPKGVVVEHRQFANFASGFRAQHEALGLSELDAWLVSQSFTFDPALIALCMLARGAKVVILSEEQMRDPEQIMQVVAQHRIQVFKSSPKLALALVDRVRDQDCAPHLIVGGDDTSPADFERIQAYCRRFGRKAINAYGPTETTINCAFDVMEADVAIGRPMAGCRAYVLGEGMSLLPYGSVGELCIGGACVARGYLNHPDLTTNAFVADPHCGQTPGRIYRTGDYVRRLRDGRLQFVGRRDDQIKIRGYRVEIAEVERAIRATALVRDVRVCFKQDTQQLLAFVIPHASDAPPATALSALQAEVERQLPGYMQPARYVTVDAWSTTRHGKVDRDALLKLATQAGDVSVGLQPSGEIECALASIWSSLLDVPVETIATDSCFFRLGGHSLIAIQLLSRLYDAFGLLLQVRDILENSRFSELADRIRCGMGGDLETIPVQPRGQGRYPASYSQNKFWFVDDLSAAGNRFNIVMRIALDATCDEAVIQRSLDTLIERHEVLRSTFEHADGLWQVVHAPFSCPLVVIDLRQEEAGQRRRRMASILRDAYGLPRNLGTGPLIEAMLVREPTSSHLLLNIHHIVSDAWSNQLIVDEFLRCHEALSCGRTPELPALPIQYADYAAWQKQRLSMRLPELEAYWLHRLDDLPAVHGLPLDFPRPSVQGSAGAYHVQTIGADLQQGLSDLFLQHRATLFVGLQALFSAFLSRLSGEGDIVIGTASANRDHPDTRHVIGAFLDTVVLRNDVRSERAFIEHLVATRDGALADQAHFDMPFEALVRTLNPERNPAYSPLFQLVLNLVYSDNDILGYEAGDDADAQHPISVNYDLTLYVQPKAHGFELTWCYATDLFRPETIARMANSFETLLSAVVADPQRPLHALPLVDEDERAALVALSEGPAPERAAVLLPALFRANAQQRGDAVAVQLEDEALDHAELESRSNRIARALVAAGVQVGDRVGVCQERTLDMVASVIGTMKAGAVYVPLDPGYPDERLAYLLSDAGIGHVLTEAWLAPQLPLSGQRVVLVSDAAGEDGSEYASPVTAETVAYMIYTSGSTGQPKGVCVPHGA</sequence>
<proteinExistence type="predicted"/>
<comment type="caution">
    <text evidence="5">The sequence shown here is derived from an EMBL/GenBank/DDBJ whole genome shotgun (WGS) entry which is preliminary data.</text>
</comment>
<dbReference type="PROSITE" id="PS00012">
    <property type="entry name" value="PHOSPHOPANTETHEINE"/>
    <property type="match status" value="1"/>
</dbReference>
<gene>
    <name evidence="5" type="ORF">ACFQ0E_15680</name>
</gene>
<evidence type="ECO:0000313" key="6">
    <source>
        <dbReference type="Proteomes" id="UP001597110"/>
    </source>
</evidence>
<dbReference type="InterPro" id="IPR036736">
    <property type="entry name" value="ACP-like_sf"/>
</dbReference>
<dbReference type="PROSITE" id="PS00455">
    <property type="entry name" value="AMP_BINDING"/>
    <property type="match status" value="2"/>
</dbReference>
<reference evidence="6" key="1">
    <citation type="journal article" date="2019" name="Int. J. Syst. Evol. Microbiol.">
        <title>The Global Catalogue of Microorganisms (GCM) 10K type strain sequencing project: providing services to taxonomists for standard genome sequencing and annotation.</title>
        <authorList>
            <consortium name="The Broad Institute Genomics Platform"/>
            <consortium name="The Broad Institute Genome Sequencing Center for Infectious Disease"/>
            <person name="Wu L."/>
            <person name="Ma J."/>
        </authorList>
    </citation>
    <scope>NUCLEOTIDE SEQUENCE [LARGE SCALE GENOMIC DNA]</scope>
    <source>
        <strain evidence="6">CCUG 55585</strain>
    </source>
</reference>
<feature type="domain" description="Carrier" evidence="4">
    <location>
        <begin position="990"/>
        <end position="1067"/>
    </location>
</feature>
<dbReference type="InterPro" id="IPR006162">
    <property type="entry name" value="Ppantetheine_attach_site"/>
</dbReference>
<dbReference type="SUPFAM" id="SSF47336">
    <property type="entry name" value="ACP-like"/>
    <property type="match status" value="1"/>
</dbReference>
<dbReference type="InterPro" id="IPR045851">
    <property type="entry name" value="AMP-bd_C_sf"/>
</dbReference>
<dbReference type="InterPro" id="IPR020845">
    <property type="entry name" value="AMP-binding_CS"/>
</dbReference>
<accession>A0ABW2YIS5</accession>
<keyword evidence="2" id="KW-0596">Phosphopantetheine</keyword>
<dbReference type="InterPro" id="IPR042099">
    <property type="entry name" value="ANL_N_sf"/>
</dbReference>
<dbReference type="InterPro" id="IPR023213">
    <property type="entry name" value="CAT-like_dom_sf"/>
</dbReference>
<organism evidence="5 6">
    <name type="scientific">Lysobacter brunescens</name>
    <dbReference type="NCBI Taxonomy" id="262323"/>
    <lineage>
        <taxon>Bacteria</taxon>
        <taxon>Pseudomonadati</taxon>
        <taxon>Pseudomonadota</taxon>
        <taxon>Gammaproteobacteria</taxon>
        <taxon>Lysobacterales</taxon>
        <taxon>Lysobacteraceae</taxon>
        <taxon>Lysobacter</taxon>
    </lineage>
</organism>
<dbReference type="EMBL" id="JBHTIF010000003">
    <property type="protein sequence ID" value="MFD0727035.1"/>
    <property type="molecule type" value="Genomic_DNA"/>
</dbReference>
<dbReference type="Pfam" id="PF13193">
    <property type="entry name" value="AMP-binding_C"/>
    <property type="match status" value="1"/>
</dbReference>
<evidence type="ECO:0000313" key="5">
    <source>
        <dbReference type="EMBL" id="MFD0727035.1"/>
    </source>
</evidence>
<dbReference type="SUPFAM" id="SSF52777">
    <property type="entry name" value="CoA-dependent acyltransferases"/>
    <property type="match status" value="4"/>
</dbReference>
<dbReference type="Pfam" id="PF00668">
    <property type="entry name" value="Condensation"/>
    <property type="match status" value="2"/>
</dbReference>
<keyword evidence="3" id="KW-0597">Phosphoprotein</keyword>
<dbReference type="Gene3D" id="3.40.50.12780">
    <property type="entry name" value="N-terminal domain of ligase-like"/>
    <property type="match status" value="1"/>
</dbReference>
<dbReference type="Gene3D" id="3.30.559.30">
    <property type="entry name" value="Nonribosomal peptide synthetase, condensation domain"/>
    <property type="match status" value="2"/>
</dbReference>
<dbReference type="InterPro" id="IPR009081">
    <property type="entry name" value="PP-bd_ACP"/>
</dbReference>
<feature type="non-terminal residue" evidence="5">
    <location>
        <position position="1700"/>
    </location>
</feature>
<dbReference type="NCBIfam" id="TIGR01733">
    <property type="entry name" value="AA-adenyl-dom"/>
    <property type="match status" value="1"/>
</dbReference>
<dbReference type="RefSeq" id="WP_386825390.1">
    <property type="nucleotide sequence ID" value="NZ_JBHTIF010000003.1"/>
</dbReference>
<keyword evidence="6" id="KW-1185">Reference proteome</keyword>
<dbReference type="Gene3D" id="3.30.300.30">
    <property type="match status" value="1"/>
</dbReference>
<comment type="cofactor">
    <cofactor evidence="1">
        <name>pantetheine 4'-phosphate</name>
        <dbReference type="ChEBI" id="CHEBI:47942"/>
    </cofactor>
</comment>
<dbReference type="CDD" id="cd19531">
    <property type="entry name" value="LCL_NRPS-like"/>
    <property type="match status" value="2"/>
</dbReference>
<dbReference type="PROSITE" id="PS50075">
    <property type="entry name" value="CARRIER"/>
    <property type="match status" value="1"/>
</dbReference>
<name>A0ABW2YIS5_9GAMM</name>
<protein>
    <submittedName>
        <fullName evidence="5">Amino acid adenylation domain-containing protein</fullName>
    </submittedName>
</protein>
<dbReference type="Pfam" id="PF00501">
    <property type="entry name" value="AMP-binding"/>
    <property type="match status" value="2"/>
</dbReference>
<dbReference type="Gene3D" id="3.30.559.10">
    <property type="entry name" value="Chloramphenicol acetyltransferase-like domain"/>
    <property type="match status" value="2"/>
</dbReference>
<dbReference type="Pfam" id="PF00550">
    <property type="entry name" value="PP-binding"/>
    <property type="match status" value="1"/>
</dbReference>
<dbReference type="PANTHER" id="PTHR45527:SF1">
    <property type="entry name" value="FATTY ACID SYNTHASE"/>
    <property type="match status" value="1"/>
</dbReference>
<dbReference type="InterPro" id="IPR000873">
    <property type="entry name" value="AMP-dep_synth/lig_dom"/>
</dbReference>
<evidence type="ECO:0000256" key="3">
    <source>
        <dbReference type="ARBA" id="ARBA00022553"/>
    </source>
</evidence>
<dbReference type="Gene3D" id="3.40.50.980">
    <property type="match status" value="2"/>
</dbReference>
<evidence type="ECO:0000259" key="4">
    <source>
        <dbReference type="PROSITE" id="PS50075"/>
    </source>
</evidence>
<dbReference type="SUPFAM" id="SSF56801">
    <property type="entry name" value="Acetyl-CoA synthetase-like"/>
    <property type="match status" value="2"/>
</dbReference>
<dbReference type="PANTHER" id="PTHR45527">
    <property type="entry name" value="NONRIBOSOMAL PEPTIDE SYNTHETASE"/>
    <property type="match status" value="1"/>
</dbReference>
<dbReference type="Proteomes" id="UP001597110">
    <property type="component" value="Unassembled WGS sequence"/>
</dbReference>
<evidence type="ECO:0000256" key="1">
    <source>
        <dbReference type="ARBA" id="ARBA00001957"/>
    </source>
</evidence>
<dbReference type="CDD" id="cd05930">
    <property type="entry name" value="A_NRPS"/>
    <property type="match status" value="1"/>
</dbReference>
<dbReference type="InterPro" id="IPR001242">
    <property type="entry name" value="Condensation_dom"/>
</dbReference>